<keyword evidence="2" id="KW-1185">Reference proteome</keyword>
<dbReference type="EMBL" id="OV725079">
    <property type="protein sequence ID" value="CAH1396290.1"/>
    <property type="molecule type" value="Genomic_DNA"/>
</dbReference>
<sequence>MFAIAILYLTIYYIYRRRMTPLPGNVECLRPALIFSTIVQNKLQVKENHRMVNFNVNTVIGSGTQPIRKFFFDPAWQLS</sequence>
<dbReference type="Proteomes" id="UP001152798">
    <property type="component" value="Chromosome 3"/>
</dbReference>
<evidence type="ECO:0000313" key="2">
    <source>
        <dbReference type="Proteomes" id="UP001152798"/>
    </source>
</evidence>
<reference evidence="1" key="1">
    <citation type="submission" date="2022-01" db="EMBL/GenBank/DDBJ databases">
        <authorList>
            <person name="King R."/>
        </authorList>
    </citation>
    <scope>NUCLEOTIDE SEQUENCE</scope>
</reference>
<name>A0A9P0H6C6_NEZVI</name>
<evidence type="ECO:0000313" key="1">
    <source>
        <dbReference type="EMBL" id="CAH1396290.1"/>
    </source>
</evidence>
<accession>A0A9P0H6C6</accession>
<gene>
    <name evidence="1" type="ORF">NEZAVI_LOCUS6387</name>
</gene>
<protein>
    <submittedName>
        <fullName evidence="1">Uncharacterized protein</fullName>
    </submittedName>
</protein>
<dbReference type="AlphaFoldDB" id="A0A9P0H6C6"/>
<organism evidence="1 2">
    <name type="scientific">Nezara viridula</name>
    <name type="common">Southern green stink bug</name>
    <name type="synonym">Cimex viridulus</name>
    <dbReference type="NCBI Taxonomy" id="85310"/>
    <lineage>
        <taxon>Eukaryota</taxon>
        <taxon>Metazoa</taxon>
        <taxon>Ecdysozoa</taxon>
        <taxon>Arthropoda</taxon>
        <taxon>Hexapoda</taxon>
        <taxon>Insecta</taxon>
        <taxon>Pterygota</taxon>
        <taxon>Neoptera</taxon>
        <taxon>Paraneoptera</taxon>
        <taxon>Hemiptera</taxon>
        <taxon>Heteroptera</taxon>
        <taxon>Panheteroptera</taxon>
        <taxon>Pentatomomorpha</taxon>
        <taxon>Pentatomoidea</taxon>
        <taxon>Pentatomidae</taxon>
        <taxon>Pentatominae</taxon>
        <taxon>Nezara</taxon>
    </lineage>
</organism>
<proteinExistence type="predicted"/>